<organism evidence="2 3">
    <name type="scientific">Apiospora kogelbergensis</name>
    <dbReference type="NCBI Taxonomy" id="1337665"/>
    <lineage>
        <taxon>Eukaryota</taxon>
        <taxon>Fungi</taxon>
        <taxon>Dikarya</taxon>
        <taxon>Ascomycota</taxon>
        <taxon>Pezizomycotina</taxon>
        <taxon>Sordariomycetes</taxon>
        <taxon>Xylariomycetidae</taxon>
        <taxon>Amphisphaeriales</taxon>
        <taxon>Apiosporaceae</taxon>
        <taxon>Apiospora</taxon>
    </lineage>
</organism>
<feature type="transmembrane region" description="Helical" evidence="1">
    <location>
        <begin position="21"/>
        <end position="44"/>
    </location>
</feature>
<evidence type="ECO:0000256" key="1">
    <source>
        <dbReference type="SAM" id="Phobius"/>
    </source>
</evidence>
<keyword evidence="1" id="KW-0472">Membrane</keyword>
<sequence>MHRSFFSYNVTRPYPFRWFTPTVVVGAIIAAALISFINFASAGYELVATSSNNPNATIDNSSQYGGVRWPAYFIQKTQATCAPATLPLGTLVYTTNNALAYTLNSVWRFKDNGRRENLGSLVYLNNNLQNCSMSQVRIELSGRYKQSQLILATTHIGILVSALVTCTVDIDTSHAESAAQGPTYFELDAKYELIHPKTRTFLSRNATKSPSLYWGESLLSAYLLLTAKAYVDGAKDKDWYNDDVYDAAIILTRQAQTGNGTREETMTNNFFHVECYTEHGYCKPHDMPSLLRGGSARWFEYPYPNIWNRVDILGKAMWFTVLTDLGFNKSTVPNMFVYPDLLANLTANLTNEAHWWKTAREDANKKKYDFKVNMQMDSGLALASFDRNQTPQAPLGAAPAFLSTNYICQVPQTKSPGILFISIFVADLVLLQAVWLVFRLIVDTVSQRRYPSMGYCSGCTENIELVGVGVTDSSSTAALIPPSRPVSPLQLG</sequence>
<dbReference type="Proteomes" id="UP001392437">
    <property type="component" value="Unassembled WGS sequence"/>
</dbReference>
<proteinExistence type="predicted"/>
<dbReference type="EMBL" id="JAQQWP010000009">
    <property type="protein sequence ID" value="KAK8100243.1"/>
    <property type="molecule type" value="Genomic_DNA"/>
</dbReference>
<accession>A0AAW0QRY0</accession>
<evidence type="ECO:0000313" key="3">
    <source>
        <dbReference type="Proteomes" id="UP001392437"/>
    </source>
</evidence>
<reference evidence="2 3" key="1">
    <citation type="submission" date="2023-01" db="EMBL/GenBank/DDBJ databases">
        <title>Analysis of 21 Apiospora genomes using comparative genomics revels a genus with tremendous synthesis potential of carbohydrate active enzymes and secondary metabolites.</title>
        <authorList>
            <person name="Sorensen T."/>
        </authorList>
    </citation>
    <scope>NUCLEOTIDE SEQUENCE [LARGE SCALE GENOMIC DNA]</scope>
    <source>
        <strain evidence="2 3">CBS 117206</strain>
    </source>
</reference>
<evidence type="ECO:0000313" key="2">
    <source>
        <dbReference type="EMBL" id="KAK8100243.1"/>
    </source>
</evidence>
<feature type="transmembrane region" description="Helical" evidence="1">
    <location>
        <begin position="418"/>
        <end position="442"/>
    </location>
</feature>
<dbReference type="AlphaFoldDB" id="A0AAW0QRY0"/>
<protein>
    <submittedName>
        <fullName evidence="2">Uncharacterized protein</fullName>
    </submittedName>
</protein>
<keyword evidence="1" id="KW-0812">Transmembrane</keyword>
<comment type="caution">
    <text evidence="2">The sequence shown here is derived from an EMBL/GenBank/DDBJ whole genome shotgun (WGS) entry which is preliminary data.</text>
</comment>
<keyword evidence="3" id="KW-1185">Reference proteome</keyword>
<keyword evidence="1" id="KW-1133">Transmembrane helix</keyword>
<name>A0AAW0QRY0_9PEZI</name>
<gene>
    <name evidence="2" type="ORF">PG999_010617</name>
</gene>